<dbReference type="PROSITE" id="PS50113">
    <property type="entry name" value="PAC"/>
    <property type="match status" value="1"/>
</dbReference>
<dbReference type="EMBL" id="JAQQKX010000003">
    <property type="protein sequence ID" value="MDC7682857.1"/>
    <property type="molecule type" value="Genomic_DNA"/>
</dbReference>
<dbReference type="InterPro" id="IPR052162">
    <property type="entry name" value="Sensor_kinase/Photoreceptor"/>
</dbReference>
<dbReference type="SUPFAM" id="SSF55785">
    <property type="entry name" value="PYP-like sensor domain (PAS domain)"/>
    <property type="match status" value="1"/>
</dbReference>
<proteinExistence type="predicted"/>
<dbReference type="PRINTS" id="PR00344">
    <property type="entry name" value="BCTRLSENSOR"/>
</dbReference>
<dbReference type="InterPro" id="IPR013655">
    <property type="entry name" value="PAS_fold_3"/>
</dbReference>
<feature type="domain" description="PAS" evidence="8">
    <location>
        <begin position="224"/>
        <end position="296"/>
    </location>
</feature>
<evidence type="ECO:0000256" key="2">
    <source>
        <dbReference type="ARBA" id="ARBA00012438"/>
    </source>
</evidence>
<sequence length="616" mass="70050">MWQGLLRRKHYYFVMFALISIAVVAFSFIVYKHYERIQARNDAALYEYEMIRLSRVVVIDLLDMETGVHAYLISGEPTTLEAYMVARKMLERDLSSLSGLILRRDPDSAADLYIWIDRIRAFRKVLDDQIENRTLERGQAIQLRTFEKQTREMANIRRLIETNTVKRLIKVRLQAAEAKTERSNFFYTVVIGNVLLIGIMLMGTVTIINLETEFQARLAAQEASQQRYREVTEGINDGLFEINFLTDEFYCSAAYKAMLGYGPDEIANEAQVMRNLIHPDDRADADAALKRYMDGSDAVYRNVFRMRHKDGTYRWILSRGVGIGDDFSSFKTMIGTHADITEQKQREEELRQLYADLETFTYITSHDLRSPLVNLKGFSKELQLSVTDVTAALKPYEAQFDQASRKILDTALGEDIPEALGFIAKGVERMDSLTRAILDLSRIGKRVFTLEKVDAQAVFDKCIGALGYDITHKGITIDCQPLPVLVTDPIALEQIFGNLLDNAVKYLRTDVPGRIEVSVRETSNDFIFTVADNGRGIDEVDKPKVFEIFRRARNTTEVGGLGLGMAYVKATLRRLSGGIWFESAIDDGTRFHFRLPKRAAITEPVTPPADDVRISA</sequence>
<dbReference type="Pfam" id="PF02518">
    <property type="entry name" value="HATPase_c"/>
    <property type="match status" value="1"/>
</dbReference>
<evidence type="ECO:0000313" key="10">
    <source>
        <dbReference type="EMBL" id="MDC7682857.1"/>
    </source>
</evidence>
<dbReference type="PROSITE" id="PS50109">
    <property type="entry name" value="HIS_KIN"/>
    <property type="match status" value="1"/>
</dbReference>
<dbReference type="CDD" id="cd00082">
    <property type="entry name" value="HisKA"/>
    <property type="match status" value="1"/>
</dbReference>
<evidence type="ECO:0000256" key="4">
    <source>
        <dbReference type="ARBA" id="ARBA00022679"/>
    </source>
</evidence>
<dbReference type="InterPro" id="IPR005467">
    <property type="entry name" value="His_kinase_dom"/>
</dbReference>
<keyword evidence="4" id="KW-0808">Transferase</keyword>
<evidence type="ECO:0000259" key="7">
    <source>
        <dbReference type="PROSITE" id="PS50109"/>
    </source>
</evidence>
<dbReference type="EC" id="2.7.13.3" evidence="2"/>
<dbReference type="PROSITE" id="PS50112">
    <property type="entry name" value="PAS"/>
    <property type="match status" value="1"/>
</dbReference>
<dbReference type="Gene3D" id="1.10.287.130">
    <property type="match status" value="1"/>
</dbReference>
<dbReference type="Gene3D" id="3.30.565.10">
    <property type="entry name" value="Histidine kinase-like ATPase, C-terminal domain"/>
    <property type="match status" value="1"/>
</dbReference>
<evidence type="ECO:0000259" key="8">
    <source>
        <dbReference type="PROSITE" id="PS50112"/>
    </source>
</evidence>
<dbReference type="Pfam" id="PF05227">
    <property type="entry name" value="CHASE3"/>
    <property type="match status" value="1"/>
</dbReference>
<accession>A0ABT5HS25</accession>
<dbReference type="InterPro" id="IPR000014">
    <property type="entry name" value="PAS"/>
</dbReference>
<dbReference type="Proteomes" id="UP001214854">
    <property type="component" value="Unassembled WGS sequence"/>
</dbReference>
<dbReference type="Gene3D" id="3.30.450.20">
    <property type="entry name" value="PAS domain"/>
    <property type="match status" value="1"/>
</dbReference>
<dbReference type="SUPFAM" id="SSF55874">
    <property type="entry name" value="ATPase domain of HSP90 chaperone/DNA topoisomerase II/histidine kinase"/>
    <property type="match status" value="1"/>
</dbReference>
<keyword evidence="11" id="KW-1185">Reference proteome</keyword>
<dbReference type="Pfam" id="PF08447">
    <property type="entry name" value="PAS_3"/>
    <property type="match status" value="1"/>
</dbReference>
<comment type="catalytic activity">
    <reaction evidence="1">
        <text>ATP + protein L-histidine = ADP + protein N-phospho-L-histidine.</text>
        <dbReference type="EC" id="2.7.13.3"/>
    </reaction>
</comment>
<evidence type="ECO:0000256" key="5">
    <source>
        <dbReference type="ARBA" id="ARBA00022777"/>
    </source>
</evidence>
<keyword evidence="6" id="KW-0472">Membrane</keyword>
<dbReference type="NCBIfam" id="TIGR00229">
    <property type="entry name" value="sensory_box"/>
    <property type="match status" value="1"/>
</dbReference>
<dbReference type="InterPro" id="IPR003661">
    <property type="entry name" value="HisK_dim/P_dom"/>
</dbReference>
<dbReference type="InterPro" id="IPR003594">
    <property type="entry name" value="HATPase_dom"/>
</dbReference>
<dbReference type="SMART" id="SM00387">
    <property type="entry name" value="HATPase_c"/>
    <property type="match status" value="1"/>
</dbReference>
<evidence type="ECO:0000313" key="11">
    <source>
        <dbReference type="Proteomes" id="UP001214854"/>
    </source>
</evidence>
<evidence type="ECO:0000256" key="3">
    <source>
        <dbReference type="ARBA" id="ARBA00022553"/>
    </source>
</evidence>
<dbReference type="SMART" id="SM00091">
    <property type="entry name" value="PAS"/>
    <property type="match status" value="1"/>
</dbReference>
<evidence type="ECO:0000256" key="6">
    <source>
        <dbReference type="SAM" id="Phobius"/>
    </source>
</evidence>
<keyword evidence="3" id="KW-0597">Phosphoprotein</keyword>
<comment type="caution">
    <text evidence="10">The sequence shown here is derived from an EMBL/GenBank/DDBJ whole genome shotgun (WGS) entry which is preliminary data.</text>
</comment>
<keyword evidence="10" id="KW-0547">Nucleotide-binding</keyword>
<dbReference type="CDD" id="cd00075">
    <property type="entry name" value="HATPase"/>
    <property type="match status" value="1"/>
</dbReference>
<dbReference type="SMART" id="SM00388">
    <property type="entry name" value="HisKA"/>
    <property type="match status" value="1"/>
</dbReference>
<dbReference type="InterPro" id="IPR036097">
    <property type="entry name" value="HisK_dim/P_sf"/>
</dbReference>
<dbReference type="RefSeq" id="WP_272747335.1">
    <property type="nucleotide sequence ID" value="NZ_JAQQKX010000003.1"/>
</dbReference>
<keyword evidence="6" id="KW-0812">Transmembrane</keyword>
<dbReference type="SUPFAM" id="SSF47384">
    <property type="entry name" value="Homodimeric domain of signal transducing histidine kinase"/>
    <property type="match status" value="1"/>
</dbReference>
<dbReference type="InterPro" id="IPR004358">
    <property type="entry name" value="Sig_transdc_His_kin-like_C"/>
</dbReference>
<reference evidence="10 11" key="1">
    <citation type="submission" date="2023-01" db="EMBL/GenBank/DDBJ databases">
        <title>Novel species of the genus Asticcacaulis isolated from rivers.</title>
        <authorList>
            <person name="Lu H."/>
        </authorList>
    </citation>
    <scope>NUCLEOTIDE SEQUENCE [LARGE SCALE GENOMIC DNA]</scope>
    <source>
        <strain evidence="10 11">BYS171W</strain>
    </source>
</reference>
<dbReference type="CDD" id="cd00130">
    <property type="entry name" value="PAS"/>
    <property type="match status" value="1"/>
</dbReference>
<dbReference type="PANTHER" id="PTHR43304">
    <property type="entry name" value="PHYTOCHROME-LIKE PROTEIN CPH1"/>
    <property type="match status" value="1"/>
</dbReference>
<organism evidence="10 11">
    <name type="scientific">Asticcacaulis aquaticus</name>
    <dbReference type="NCBI Taxonomy" id="2984212"/>
    <lineage>
        <taxon>Bacteria</taxon>
        <taxon>Pseudomonadati</taxon>
        <taxon>Pseudomonadota</taxon>
        <taxon>Alphaproteobacteria</taxon>
        <taxon>Caulobacterales</taxon>
        <taxon>Caulobacteraceae</taxon>
        <taxon>Asticcacaulis</taxon>
    </lineage>
</organism>
<dbReference type="InterPro" id="IPR001610">
    <property type="entry name" value="PAC"/>
</dbReference>
<name>A0ABT5HS25_9CAUL</name>
<dbReference type="PANTHER" id="PTHR43304:SF1">
    <property type="entry name" value="PAC DOMAIN-CONTAINING PROTEIN"/>
    <property type="match status" value="1"/>
</dbReference>
<evidence type="ECO:0000256" key="1">
    <source>
        <dbReference type="ARBA" id="ARBA00000085"/>
    </source>
</evidence>
<evidence type="ECO:0000259" key="9">
    <source>
        <dbReference type="PROSITE" id="PS50113"/>
    </source>
</evidence>
<dbReference type="InterPro" id="IPR007891">
    <property type="entry name" value="CHASE3"/>
</dbReference>
<dbReference type="InterPro" id="IPR000700">
    <property type="entry name" value="PAS-assoc_C"/>
</dbReference>
<dbReference type="InterPro" id="IPR035965">
    <property type="entry name" value="PAS-like_dom_sf"/>
</dbReference>
<feature type="transmembrane region" description="Helical" evidence="6">
    <location>
        <begin position="12"/>
        <end position="31"/>
    </location>
</feature>
<keyword evidence="10" id="KW-0067">ATP-binding</keyword>
<dbReference type="InterPro" id="IPR036890">
    <property type="entry name" value="HATPase_C_sf"/>
</dbReference>
<dbReference type="GO" id="GO:0005524">
    <property type="term" value="F:ATP binding"/>
    <property type="evidence" value="ECO:0007669"/>
    <property type="project" value="UniProtKB-KW"/>
</dbReference>
<gene>
    <name evidence="10" type="ORF">PQU92_06190</name>
</gene>
<feature type="domain" description="Histidine kinase" evidence="7">
    <location>
        <begin position="363"/>
        <end position="599"/>
    </location>
</feature>
<protein>
    <recommendedName>
        <fullName evidence="2">histidine kinase</fullName>
        <ecNumber evidence="2">2.7.13.3</ecNumber>
    </recommendedName>
</protein>
<feature type="transmembrane region" description="Helical" evidence="6">
    <location>
        <begin position="185"/>
        <end position="208"/>
    </location>
</feature>
<dbReference type="SMART" id="SM00086">
    <property type="entry name" value="PAC"/>
    <property type="match status" value="1"/>
</dbReference>
<keyword evidence="6" id="KW-1133">Transmembrane helix</keyword>
<keyword evidence="5" id="KW-0418">Kinase</keyword>
<feature type="domain" description="PAC" evidence="9">
    <location>
        <begin position="300"/>
        <end position="352"/>
    </location>
</feature>